<sequence>MNWDYLKVWFNRRKNRLKLLSFQDLPSATRRLIEKEDDQRLAEILFRLEQIRERRINRTLKLAIAIKGNSFLQRVNV</sequence>
<reference evidence="1 2" key="1">
    <citation type="submission" date="2016-11" db="EMBL/GenBank/DDBJ databases">
        <title>Trade-off between light-utilization and light-protection in marine flavobacteria.</title>
        <authorList>
            <person name="Kumagai Y."/>
        </authorList>
    </citation>
    <scope>NUCLEOTIDE SEQUENCE [LARGE SCALE GENOMIC DNA]</scope>
    <source>
        <strain evidence="1 2">NBRC 107741</strain>
    </source>
</reference>
<gene>
    <name evidence="1" type="ORF">BST85_04140</name>
</gene>
<keyword evidence="2" id="KW-1185">Reference proteome</keyword>
<organism evidence="1 2">
    <name type="scientific">Aureitalea marina</name>
    <dbReference type="NCBI Taxonomy" id="930804"/>
    <lineage>
        <taxon>Bacteria</taxon>
        <taxon>Pseudomonadati</taxon>
        <taxon>Bacteroidota</taxon>
        <taxon>Flavobacteriia</taxon>
        <taxon>Flavobacteriales</taxon>
        <taxon>Flavobacteriaceae</taxon>
        <taxon>Aureitalea</taxon>
    </lineage>
</organism>
<dbReference type="RefSeq" id="WP_104812107.1">
    <property type="nucleotide sequence ID" value="NZ_MQUB01000001.1"/>
</dbReference>
<proteinExistence type="predicted"/>
<comment type="caution">
    <text evidence="1">The sequence shown here is derived from an EMBL/GenBank/DDBJ whole genome shotgun (WGS) entry which is preliminary data.</text>
</comment>
<protein>
    <submittedName>
        <fullName evidence="1">Uncharacterized protein</fullName>
    </submittedName>
</protein>
<accession>A0A2S7KNI7</accession>
<dbReference type="Proteomes" id="UP000239800">
    <property type="component" value="Unassembled WGS sequence"/>
</dbReference>
<name>A0A2S7KNI7_9FLAO</name>
<evidence type="ECO:0000313" key="2">
    <source>
        <dbReference type="Proteomes" id="UP000239800"/>
    </source>
</evidence>
<dbReference type="AlphaFoldDB" id="A0A2S7KNI7"/>
<dbReference type="EMBL" id="MQUB01000001">
    <property type="protein sequence ID" value="PQB04181.1"/>
    <property type="molecule type" value="Genomic_DNA"/>
</dbReference>
<evidence type="ECO:0000313" key="1">
    <source>
        <dbReference type="EMBL" id="PQB04181.1"/>
    </source>
</evidence>